<evidence type="ECO:0000313" key="2">
    <source>
        <dbReference type="Proteomes" id="UP001338125"/>
    </source>
</evidence>
<proteinExistence type="predicted"/>
<reference evidence="1 2" key="1">
    <citation type="submission" date="2024-01" db="EMBL/GenBank/DDBJ databases">
        <title>Complete genome of Cladobotryum mycophilum ATHUM6906.</title>
        <authorList>
            <person name="Christinaki A.C."/>
            <person name="Myridakis A.I."/>
            <person name="Kouvelis V.N."/>
        </authorList>
    </citation>
    <scope>NUCLEOTIDE SEQUENCE [LARGE SCALE GENOMIC DNA]</scope>
    <source>
        <strain evidence="1 2">ATHUM6906</strain>
    </source>
</reference>
<accession>A0ABR0SIA9</accession>
<comment type="caution">
    <text evidence="1">The sequence shown here is derived from an EMBL/GenBank/DDBJ whole genome shotgun (WGS) entry which is preliminary data.</text>
</comment>
<dbReference type="Proteomes" id="UP001338125">
    <property type="component" value="Unassembled WGS sequence"/>
</dbReference>
<evidence type="ECO:0000313" key="1">
    <source>
        <dbReference type="EMBL" id="KAK5991885.1"/>
    </source>
</evidence>
<organism evidence="1 2">
    <name type="scientific">Cladobotryum mycophilum</name>
    <dbReference type="NCBI Taxonomy" id="491253"/>
    <lineage>
        <taxon>Eukaryota</taxon>
        <taxon>Fungi</taxon>
        <taxon>Dikarya</taxon>
        <taxon>Ascomycota</taxon>
        <taxon>Pezizomycotina</taxon>
        <taxon>Sordariomycetes</taxon>
        <taxon>Hypocreomycetidae</taxon>
        <taxon>Hypocreales</taxon>
        <taxon>Hypocreaceae</taxon>
        <taxon>Cladobotryum</taxon>
    </lineage>
</organism>
<name>A0ABR0SIA9_9HYPO</name>
<protein>
    <submittedName>
        <fullName evidence="1">Uncharacterized protein</fullName>
    </submittedName>
</protein>
<sequence length="181" mass="20957">MGTQFYRSGWASNRTMARMSDIKRLTVQKVVVEGSESKDEMRCSGMCVYHTDGSIDTLGQWEGSLMRTSDCIYDASLDGSLFGIEFRMARGKIRESKPNTQYYMANIHIEASASKDGGGHRDDSHEFTSPEYQSFYWKASEEHEYISWWFNQFHDYVEYWDLGKIDITIEASHHIESITLQ</sequence>
<dbReference type="EMBL" id="JAVFKD010000012">
    <property type="protein sequence ID" value="KAK5991885.1"/>
    <property type="molecule type" value="Genomic_DNA"/>
</dbReference>
<keyword evidence="2" id="KW-1185">Reference proteome</keyword>
<gene>
    <name evidence="1" type="ORF">PT974_05272</name>
</gene>